<dbReference type="GO" id="GO:0005524">
    <property type="term" value="F:ATP binding"/>
    <property type="evidence" value="ECO:0007669"/>
    <property type="project" value="UniProtKB-KW"/>
</dbReference>
<dbReference type="InterPro" id="IPR036640">
    <property type="entry name" value="ABC1_TM_sf"/>
</dbReference>
<evidence type="ECO:0000256" key="2">
    <source>
        <dbReference type="ARBA" id="ARBA00022692"/>
    </source>
</evidence>
<proteinExistence type="predicted"/>
<dbReference type="InterPro" id="IPR003439">
    <property type="entry name" value="ABC_transporter-like_ATP-bd"/>
</dbReference>
<protein>
    <submittedName>
        <fullName evidence="11">ABC transporter ATP-binding protein</fullName>
    </submittedName>
</protein>
<dbReference type="Pfam" id="PF00005">
    <property type="entry name" value="ABC_tran"/>
    <property type="match status" value="1"/>
</dbReference>
<dbReference type="RefSeq" id="WP_344397412.1">
    <property type="nucleotide sequence ID" value="NZ_BAAASJ010000125.1"/>
</dbReference>
<feature type="transmembrane region" description="Helical" evidence="8">
    <location>
        <begin position="256"/>
        <end position="278"/>
    </location>
</feature>
<comment type="caution">
    <text evidence="11">The sequence shown here is derived from an EMBL/GenBank/DDBJ whole genome shotgun (WGS) entry which is preliminary data.</text>
</comment>
<dbReference type="InterPro" id="IPR011527">
    <property type="entry name" value="ABC1_TM_dom"/>
</dbReference>
<evidence type="ECO:0000256" key="3">
    <source>
        <dbReference type="ARBA" id="ARBA00022741"/>
    </source>
</evidence>
<dbReference type="SMART" id="SM00382">
    <property type="entry name" value="AAA"/>
    <property type="match status" value="1"/>
</dbReference>
<evidence type="ECO:0000256" key="7">
    <source>
        <dbReference type="SAM" id="MobiDB-lite"/>
    </source>
</evidence>
<dbReference type="InterPro" id="IPR027417">
    <property type="entry name" value="P-loop_NTPase"/>
</dbReference>
<evidence type="ECO:0000313" key="11">
    <source>
        <dbReference type="EMBL" id="GAA2665241.1"/>
    </source>
</evidence>
<feature type="domain" description="ABC transporter" evidence="9">
    <location>
        <begin position="396"/>
        <end position="627"/>
    </location>
</feature>
<evidence type="ECO:0000259" key="9">
    <source>
        <dbReference type="PROSITE" id="PS50893"/>
    </source>
</evidence>
<keyword evidence="5 8" id="KW-1133">Transmembrane helix</keyword>
<dbReference type="InterPro" id="IPR003593">
    <property type="entry name" value="AAA+_ATPase"/>
</dbReference>
<feature type="transmembrane region" description="Helical" evidence="8">
    <location>
        <begin position="69"/>
        <end position="87"/>
    </location>
</feature>
<dbReference type="CDD" id="cd03228">
    <property type="entry name" value="ABCC_MRP_Like"/>
    <property type="match status" value="1"/>
</dbReference>
<feature type="transmembrane region" description="Helical" evidence="8">
    <location>
        <begin position="32"/>
        <end position="57"/>
    </location>
</feature>
<dbReference type="PROSITE" id="PS50929">
    <property type="entry name" value="ABC_TM1F"/>
    <property type="match status" value="1"/>
</dbReference>
<dbReference type="Proteomes" id="UP001500151">
    <property type="component" value="Unassembled WGS sequence"/>
</dbReference>
<keyword evidence="12" id="KW-1185">Reference proteome</keyword>
<sequence>MADAARGVAPEETECGLRDAALAFLRRHKAPVAALAGWSVLEAGQAFLLGIALARALDDGFLRARPDLGLAWLAAAAVSVIAAAFGTGRAYRALAGLVEPLRDALVRRVVSGALVRAVAGPHQTDATAVSRLTQQVELARDTFAGVTMAARSFVFTAAGALAGLFALDPLLLAVVMPPLAAGLGLFVATLGPLARRQEAYLAVDEHLARQCGDLACGLRDVTATGAEDVMAEETDALIAAEFRASRSLARWEVSRVLAIALAGRLPVILLLGAAPWLLRHGVTAGALAGALVYVTQSLLPALHNLTQGLGTAGTRLGAVLRRLWADPVSAPPGSRADQSVDTGGAAGDADPARLTAPGGTGPQAGRACRPAERQARVRAAHPAPYGPSRASRPPAVDLDGVTFAHGDHTRPVIRDLHLTLPEGGHLVVVGPSGIGKSTLVGLIAGLLSPRSGQVRIAGVPVSGRPAEELAALRVLIPQEAYVFSGTLRDNLLYLCPKPLPDGTVQAAVACLGLDALAGRLGGLDSSVDPSTLSTGEAQLIALARAYLSPAPLALLDEATCHLDPTAEARAEVAFARRPGTLVLIAHRITSAQRAGRILVMDGAHVQCGTHDELLTRSPLYRDMVGHWDATAFAAGGGHR</sequence>
<feature type="region of interest" description="Disordered" evidence="7">
    <location>
        <begin position="329"/>
        <end position="394"/>
    </location>
</feature>
<feature type="transmembrane region" description="Helical" evidence="8">
    <location>
        <begin position="170"/>
        <end position="191"/>
    </location>
</feature>
<dbReference type="SUPFAM" id="SSF90123">
    <property type="entry name" value="ABC transporter transmembrane region"/>
    <property type="match status" value="1"/>
</dbReference>
<dbReference type="PANTHER" id="PTHR24221:SF654">
    <property type="entry name" value="ATP-BINDING CASSETTE SUB-FAMILY B MEMBER 6"/>
    <property type="match status" value="1"/>
</dbReference>
<organism evidence="11 12">
    <name type="scientific">Streptomyces vastus</name>
    <dbReference type="NCBI Taxonomy" id="285451"/>
    <lineage>
        <taxon>Bacteria</taxon>
        <taxon>Bacillati</taxon>
        <taxon>Actinomycetota</taxon>
        <taxon>Actinomycetes</taxon>
        <taxon>Kitasatosporales</taxon>
        <taxon>Streptomycetaceae</taxon>
        <taxon>Streptomyces</taxon>
    </lineage>
</organism>
<reference evidence="12" key="1">
    <citation type="journal article" date="2019" name="Int. J. Syst. Evol. Microbiol.">
        <title>The Global Catalogue of Microorganisms (GCM) 10K type strain sequencing project: providing services to taxonomists for standard genome sequencing and annotation.</title>
        <authorList>
            <consortium name="The Broad Institute Genomics Platform"/>
            <consortium name="The Broad Institute Genome Sequencing Center for Infectious Disease"/>
            <person name="Wu L."/>
            <person name="Ma J."/>
        </authorList>
    </citation>
    <scope>NUCLEOTIDE SEQUENCE [LARGE SCALE GENOMIC DNA]</scope>
    <source>
        <strain evidence="12">JCM 4524</strain>
    </source>
</reference>
<evidence type="ECO:0000256" key="5">
    <source>
        <dbReference type="ARBA" id="ARBA00022989"/>
    </source>
</evidence>
<keyword evidence="4 11" id="KW-0067">ATP-binding</keyword>
<feature type="domain" description="ABC transmembrane type-1" evidence="10">
    <location>
        <begin position="32"/>
        <end position="300"/>
    </location>
</feature>
<accession>A0ABP6EIV2</accession>
<evidence type="ECO:0000256" key="8">
    <source>
        <dbReference type="SAM" id="Phobius"/>
    </source>
</evidence>
<feature type="transmembrane region" description="Helical" evidence="8">
    <location>
        <begin position="143"/>
        <end position="164"/>
    </location>
</feature>
<dbReference type="Gene3D" id="1.20.1560.10">
    <property type="entry name" value="ABC transporter type 1, transmembrane domain"/>
    <property type="match status" value="1"/>
</dbReference>
<keyword evidence="6 8" id="KW-0472">Membrane</keyword>
<name>A0ABP6EIV2_9ACTN</name>
<evidence type="ECO:0000259" key="10">
    <source>
        <dbReference type="PROSITE" id="PS50929"/>
    </source>
</evidence>
<evidence type="ECO:0000256" key="4">
    <source>
        <dbReference type="ARBA" id="ARBA00022840"/>
    </source>
</evidence>
<keyword evidence="2 8" id="KW-0812">Transmembrane</keyword>
<dbReference type="EMBL" id="BAAASJ010000125">
    <property type="protein sequence ID" value="GAA2665241.1"/>
    <property type="molecule type" value="Genomic_DNA"/>
</dbReference>
<keyword evidence="3" id="KW-0547">Nucleotide-binding</keyword>
<evidence type="ECO:0000313" key="12">
    <source>
        <dbReference type="Proteomes" id="UP001500151"/>
    </source>
</evidence>
<gene>
    <name evidence="11" type="ORF">GCM10010307_87670</name>
</gene>
<dbReference type="PANTHER" id="PTHR24221">
    <property type="entry name" value="ATP-BINDING CASSETTE SUB-FAMILY B"/>
    <property type="match status" value="1"/>
</dbReference>
<dbReference type="InterPro" id="IPR039421">
    <property type="entry name" value="Type_1_exporter"/>
</dbReference>
<evidence type="ECO:0000256" key="1">
    <source>
        <dbReference type="ARBA" id="ARBA00004651"/>
    </source>
</evidence>
<evidence type="ECO:0000256" key="6">
    <source>
        <dbReference type="ARBA" id="ARBA00023136"/>
    </source>
</evidence>
<dbReference type="SUPFAM" id="SSF52540">
    <property type="entry name" value="P-loop containing nucleoside triphosphate hydrolases"/>
    <property type="match status" value="1"/>
</dbReference>
<dbReference type="Gene3D" id="3.40.50.300">
    <property type="entry name" value="P-loop containing nucleotide triphosphate hydrolases"/>
    <property type="match status" value="1"/>
</dbReference>
<comment type="subcellular location">
    <subcellularLocation>
        <location evidence="1">Cell membrane</location>
        <topology evidence="1">Multi-pass membrane protein</topology>
    </subcellularLocation>
</comment>
<dbReference type="PROSITE" id="PS50893">
    <property type="entry name" value="ABC_TRANSPORTER_2"/>
    <property type="match status" value="1"/>
</dbReference>